<dbReference type="SUPFAM" id="SSF54611">
    <property type="entry name" value="SecB-like"/>
    <property type="match status" value="1"/>
</dbReference>
<dbReference type="Gene3D" id="3.10.420.10">
    <property type="entry name" value="SecB-like"/>
    <property type="match status" value="1"/>
</dbReference>
<protein>
    <recommendedName>
        <fullName evidence="3">Preprotein translocase subunit SecB</fullName>
    </recommendedName>
</protein>
<organism evidence="1 2">
    <name type="scientific">Faecalicatena contorta</name>
    <dbReference type="NCBI Taxonomy" id="39482"/>
    <lineage>
        <taxon>Bacteria</taxon>
        <taxon>Bacillati</taxon>
        <taxon>Bacillota</taxon>
        <taxon>Clostridia</taxon>
        <taxon>Lachnospirales</taxon>
        <taxon>Lachnospiraceae</taxon>
        <taxon>Faecalicatena</taxon>
    </lineage>
</organism>
<evidence type="ECO:0008006" key="3">
    <source>
        <dbReference type="Google" id="ProtNLM"/>
    </source>
</evidence>
<accession>A0A174N2P4</accession>
<dbReference type="InterPro" id="IPR035958">
    <property type="entry name" value="SecB-like_sf"/>
</dbReference>
<gene>
    <name evidence="1" type="ORF">ERS852491_05080</name>
</gene>
<dbReference type="Proteomes" id="UP000095544">
    <property type="component" value="Unassembled WGS sequence"/>
</dbReference>
<proteinExistence type="predicted"/>
<dbReference type="EMBL" id="CYZU01000099">
    <property type="protein sequence ID" value="CUP40788.1"/>
    <property type="molecule type" value="Genomic_DNA"/>
</dbReference>
<sequence>MGMHLQEYRVTGLTLINEADTSDNNQIKLTYQYKIFDNTASNCKIEAAVILAFSEEEKQDDKSFFVKIVMTGVFSHEDLDEDTLRKHGAKELLPLLRSHIATAMASIGMDSVIIPITRISEFNGSW</sequence>
<dbReference type="STRING" id="39482.ERS852491_05080"/>
<dbReference type="RefSeq" id="WP_055155354.1">
    <property type="nucleotide sequence ID" value="NZ_CYZU01000099.1"/>
</dbReference>
<name>A0A174N2P4_9FIRM</name>
<evidence type="ECO:0000313" key="1">
    <source>
        <dbReference type="EMBL" id="CUP40788.1"/>
    </source>
</evidence>
<evidence type="ECO:0000313" key="2">
    <source>
        <dbReference type="Proteomes" id="UP000095544"/>
    </source>
</evidence>
<reference evidence="1 2" key="1">
    <citation type="submission" date="2015-09" db="EMBL/GenBank/DDBJ databases">
        <authorList>
            <consortium name="Pathogen Informatics"/>
        </authorList>
    </citation>
    <scope>NUCLEOTIDE SEQUENCE [LARGE SCALE GENOMIC DNA]</scope>
    <source>
        <strain evidence="1 2">2789STDY5834876</strain>
    </source>
</reference>
<dbReference type="AlphaFoldDB" id="A0A174N2P4"/>